<comment type="subcellular location">
    <subcellularLocation>
        <location evidence="1">Membrane</location>
        <topology evidence="1">Multi-pass membrane protein</topology>
    </subcellularLocation>
    <subcellularLocation>
        <location evidence="11">Mitochondrion inner membrane</location>
        <topology evidence="11">Multi-pass membrane protein</topology>
    </subcellularLocation>
</comment>
<evidence type="ECO:0000256" key="8">
    <source>
        <dbReference type="ARBA" id="ARBA00023065"/>
    </source>
</evidence>
<evidence type="ECO:0000256" key="12">
    <source>
        <dbReference type="SAM" id="Phobius"/>
    </source>
</evidence>
<evidence type="ECO:0000256" key="1">
    <source>
        <dbReference type="ARBA" id="ARBA00004141"/>
    </source>
</evidence>
<keyword evidence="13" id="KW-0496">Mitochondrion</keyword>
<keyword evidence="9 12" id="KW-0472">Membrane</keyword>
<dbReference type="SUPFAM" id="SSF81336">
    <property type="entry name" value="F1F0 ATP synthase subunit A"/>
    <property type="match status" value="1"/>
</dbReference>
<evidence type="ECO:0000256" key="11">
    <source>
        <dbReference type="RuleBase" id="RU004450"/>
    </source>
</evidence>
<keyword evidence="10" id="KW-0066">ATP synthesis</keyword>
<protein>
    <recommendedName>
        <fullName evidence="11">ATP synthase subunit a</fullName>
    </recommendedName>
</protein>
<dbReference type="GO" id="GO:0005743">
    <property type="term" value="C:mitochondrial inner membrane"/>
    <property type="evidence" value="ECO:0007669"/>
    <property type="project" value="UniProtKB-SubCell"/>
</dbReference>
<accession>A0A1P8DKF1</accession>
<evidence type="ECO:0000313" key="13">
    <source>
        <dbReference type="EMBL" id="APU89520.1"/>
    </source>
</evidence>
<dbReference type="EMBL" id="KX289581">
    <property type="protein sequence ID" value="APU89520.1"/>
    <property type="molecule type" value="Genomic_DNA"/>
</dbReference>
<dbReference type="PROSITE" id="PS00449">
    <property type="entry name" value="ATPASE_A"/>
    <property type="match status" value="1"/>
</dbReference>
<feature type="transmembrane region" description="Helical" evidence="12">
    <location>
        <begin position="193"/>
        <end position="219"/>
    </location>
</feature>
<keyword evidence="4" id="KW-0138">CF(0)</keyword>
<dbReference type="PRINTS" id="PR00123">
    <property type="entry name" value="ATPASEA"/>
</dbReference>
<dbReference type="InterPro" id="IPR000568">
    <property type="entry name" value="ATP_synth_F0_asu"/>
</dbReference>
<dbReference type="GO" id="GO:0045259">
    <property type="term" value="C:proton-transporting ATP synthase complex"/>
    <property type="evidence" value="ECO:0007669"/>
    <property type="project" value="UniProtKB-KW"/>
</dbReference>
<geneLocation type="mitochondrion" evidence="13"/>
<dbReference type="PANTHER" id="PTHR11410">
    <property type="entry name" value="ATP SYNTHASE SUBUNIT A"/>
    <property type="match status" value="1"/>
</dbReference>
<feature type="transmembrane region" description="Helical" evidence="12">
    <location>
        <begin position="160"/>
        <end position="181"/>
    </location>
</feature>
<evidence type="ECO:0000256" key="9">
    <source>
        <dbReference type="ARBA" id="ARBA00023136"/>
    </source>
</evidence>
<sequence>MMTNLFSIFDPSSSIGNNLNWLALYLIIVVSPLMKWVTPSRGMKGFQTLFKTLTLEVKPLLNLEARMMMGLFMSLFLLILTMNSMGLISYIFTPSSHLTITLGLALPMWLSYFSYGWVKKTKWMLAHLVPQSTPNVLMPFMVLIESISSLIRPLTLSVRLAANMIAGHLLLTLMSNTISIFKGTAGVSIVVMQIALVILETAVAAIQAYVFMILSALYVSEI</sequence>
<dbReference type="GO" id="GO:0046933">
    <property type="term" value="F:proton-transporting ATP synthase activity, rotational mechanism"/>
    <property type="evidence" value="ECO:0007669"/>
    <property type="project" value="TreeGrafter"/>
</dbReference>
<feature type="transmembrane region" description="Helical" evidence="12">
    <location>
        <begin position="20"/>
        <end position="37"/>
    </location>
</feature>
<evidence type="ECO:0000256" key="6">
    <source>
        <dbReference type="ARBA" id="ARBA00022781"/>
    </source>
</evidence>
<feature type="transmembrane region" description="Helical" evidence="12">
    <location>
        <begin position="98"/>
        <end position="115"/>
    </location>
</feature>
<name>A0A1P8DKF1_ONIAS</name>
<keyword evidence="5 12" id="KW-0812">Transmembrane</keyword>
<gene>
    <name evidence="13" type="primary">atp6</name>
</gene>
<dbReference type="AlphaFoldDB" id="A0A1P8DKF1"/>
<dbReference type="InterPro" id="IPR035908">
    <property type="entry name" value="F0_ATP_A_sf"/>
</dbReference>
<organism evidence="13">
    <name type="scientific">Oniscus asellus</name>
    <name type="common">Common shiny woodlouse</name>
    <dbReference type="NCBI Taxonomy" id="96861"/>
    <lineage>
        <taxon>Eukaryota</taxon>
        <taxon>Metazoa</taxon>
        <taxon>Ecdysozoa</taxon>
        <taxon>Arthropoda</taxon>
        <taxon>Crustacea</taxon>
        <taxon>Multicrustacea</taxon>
        <taxon>Malacostraca</taxon>
        <taxon>Eumalacostraca</taxon>
        <taxon>Peracarida</taxon>
        <taxon>Isopoda</taxon>
        <taxon>Oniscidea</taxon>
        <taxon>Crinocheta</taxon>
        <taxon>Oniscidae</taxon>
        <taxon>Oniscus</taxon>
    </lineage>
</organism>
<keyword evidence="7 12" id="KW-1133">Transmembrane helix</keyword>
<dbReference type="InterPro" id="IPR023011">
    <property type="entry name" value="ATP_synth_F0_asu_AS"/>
</dbReference>
<evidence type="ECO:0000256" key="2">
    <source>
        <dbReference type="ARBA" id="ARBA00006810"/>
    </source>
</evidence>
<proteinExistence type="inferred from homology"/>
<keyword evidence="6" id="KW-0375">Hydrogen ion transport</keyword>
<dbReference type="NCBIfam" id="TIGR01131">
    <property type="entry name" value="ATP_synt_6_or_A"/>
    <property type="match status" value="1"/>
</dbReference>
<evidence type="ECO:0000256" key="4">
    <source>
        <dbReference type="ARBA" id="ARBA00022547"/>
    </source>
</evidence>
<dbReference type="Pfam" id="PF00119">
    <property type="entry name" value="ATP-synt_A"/>
    <property type="match status" value="1"/>
</dbReference>
<evidence type="ECO:0000256" key="5">
    <source>
        <dbReference type="ARBA" id="ARBA00022692"/>
    </source>
</evidence>
<dbReference type="PANTHER" id="PTHR11410:SF0">
    <property type="entry name" value="ATP SYNTHASE SUBUNIT A"/>
    <property type="match status" value="1"/>
</dbReference>
<evidence type="ECO:0000256" key="7">
    <source>
        <dbReference type="ARBA" id="ARBA00022989"/>
    </source>
</evidence>
<reference evidence="13" key="1">
    <citation type="submission" date="2016-05" db="EMBL/GenBank/DDBJ databases">
        <title>Smart mitochondrial genome of Oniscidea (terrestrial crustacea).</title>
        <authorList>
            <person name="Marcade I."/>
            <person name="Quevarec L."/>
            <person name="Badawi M."/>
            <person name="Delaunay C."/>
            <person name="Lesobre J."/>
        </authorList>
    </citation>
    <scope>NUCLEOTIDE SEQUENCE</scope>
</reference>
<keyword evidence="8" id="KW-0406">Ion transport</keyword>
<feature type="transmembrane region" description="Helical" evidence="12">
    <location>
        <begin position="68"/>
        <end position="92"/>
    </location>
</feature>
<dbReference type="Gene3D" id="1.20.120.220">
    <property type="entry name" value="ATP synthase, F0 complex, subunit A"/>
    <property type="match status" value="1"/>
</dbReference>
<evidence type="ECO:0000256" key="10">
    <source>
        <dbReference type="ARBA" id="ARBA00023310"/>
    </source>
</evidence>
<evidence type="ECO:0000256" key="3">
    <source>
        <dbReference type="ARBA" id="ARBA00022448"/>
    </source>
</evidence>
<comment type="similarity">
    <text evidence="2">Belongs to the ATPase A chain family.</text>
</comment>
<keyword evidence="3" id="KW-0813">Transport</keyword>
<dbReference type="InterPro" id="IPR045083">
    <property type="entry name" value="ATP_synth_F0_asu_bact/mt"/>
</dbReference>
<dbReference type="CDD" id="cd00310">
    <property type="entry name" value="ATP-synt_Fo_a_6"/>
    <property type="match status" value="1"/>
</dbReference>